<feature type="compositionally biased region" description="Low complexity" evidence="1">
    <location>
        <begin position="369"/>
        <end position="380"/>
    </location>
</feature>
<comment type="caution">
    <text evidence="3">The sequence shown here is derived from an EMBL/GenBank/DDBJ whole genome shotgun (WGS) entry which is preliminary data.</text>
</comment>
<accession>A0ABT9IHE2</accession>
<feature type="region of interest" description="Disordered" evidence="1">
    <location>
        <begin position="479"/>
        <end position="517"/>
    </location>
</feature>
<keyword evidence="3" id="KW-0378">Hydrolase</keyword>
<proteinExistence type="predicted"/>
<evidence type="ECO:0000313" key="4">
    <source>
        <dbReference type="Proteomes" id="UP001233673"/>
    </source>
</evidence>
<dbReference type="GO" id="GO:0004519">
    <property type="term" value="F:endonuclease activity"/>
    <property type="evidence" value="ECO:0007669"/>
    <property type="project" value="UniProtKB-KW"/>
</dbReference>
<keyword evidence="4" id="KW-1185">Reference proteome</keyword>
<keyword evidence="3" id="KW-0255">Endonuclease</keyword>
<protein>
    <submittedName>
        <fullName evidence="3">HNH endonuclease signature motif containing protein</fullName>
    </submittedName>
</protein>
<dbReference type="Proteomes" id="UP001233673">
    <property type="component" value="Unassembled WGS sequence"/>
</dbReference>
<dbReference type="Gene3D" id="1.10.30.50">
    <property type="match status" value="1"/>
</dbReference>
<name>A0ABT9IHE2_9ACTN</name>
<reference evidence="4" key="1">
    <citation type="submission" date="2023-05" db="EMBL/GenBank/DDBJ databases">
        <title>Draft genome of Pseudofrankia sp. BMG5.37.</title>
        <authorList>
            <person name="Gtari M."/>
            <person name="Ghodhbane F."/>
            <person name="Sbissi I."/>
        </authorList>
    </citation>
    <scope>NUCLEOTIDE SEQUENCE [LARGE SCALE GENOMIC DNA]</scope>
    <source>
        <strain evidence="4">BMG 814</strain>
    </source>
</reference>
<evidence type="ECO:0000313" key="3">
    <source>
        <dbReference type="EMBL" id="MDP5184996.1"/>
    </source>
</evidence>
<gene>
    <name evidence="3" type="ORF">QOZ88_20370</name>
</gene>
<feature type="compositionally biased region" description="Polar residues" evidence="1">
    <location>
        <begin position="481"/>
        <end position="490"/>
    </location>
</feature>
<feature type="region of interest" description="Disordered" evidence="1">
    <location>
        <begin position="348"/>
        <end position="409"/>
    </location>
</feature>
<sequence>MFIGEPPRAPEDGVPIPWVPDTDAPGLSDLELVADIWAADAREARHAAQRAEAIAALARRRSIERDRDFGPLGGPGLDSRLRRSEVLAQVSETFVSELALIRGCSEVEAETLAIESILLTTLLTGTWDALYAGRIDVRKMRALVDLLSTAKPEVIAEVERRVLPHAGRLTVPQLRARVRRALARLDADALDKRRKEAAKRADVTTRPTGEGMSQLVADLPLHVAAACADAIDQYAQLLRADGDARPIGVIRAAVAADLILRPWDQTRPAVTAQLTIHAPLPALHDPDSQGGTQPAAEVAGEIVTAAQCREILAELDLLGIRAAPPGGCVQVAIGNPIDGRLITVATRSQLRRAAGHRRRSRTRSRSRAAKAATASASGGTPVDDRLDTGPGPGLGPPAPTTAYEPTAGQRRFLHVRDRHCRMPGCRRRPGRCDIDHAIAHADGGPTDCWNLCCLCRRHHRIKTFARGWSFTLHPDGRLTVRTPSGVSRTTRPPGWCHDPEPDPPWLDEEAPPDPQRR</sequence>
<feature type="compositionally biased region" description="Basic residues" evidence="1">
    <location>
        <begin position="349"/>
        <end position="368"/>
    </location>
</feature>
<keyword evidence="3" id="KW-0540">Nuclease</keyword>
<feature type="domain" description="HNH nuclease" evidence="2">
    <location>
        <begin position="408"/>
        <end position="460"/>
    </location>
</feature>
<evidence type="ECO:0000259" key="2">
    <source>
        <dbReference type="SMART" id="SM00507"/>
    </source>
</evidence>
<dbReference type="CDD" id="cd00085">
    <property type="entry name" value="HNHc"/>
    <property type="match status" value="1"/>
</dbReference>
<dbReference type="InterPro" id="IPR003615">
    <property type="entry name" value="HNH_nuc"/>
</dbReference>
<dbReference type="SMART" id="SM00507">
    <property type="entry name" value="HNHc"/>
    <property type="match status" value="1"/>
</dbReference>
<dbReference type="Pfam" id="PF02720">
    <property type="entry name" value="DUF222"/>
    <property type="match status" value="1"/>
</dbReference>
<dbReference type="InterPro" id="IPR003870">
    <property type="entry name" value="DUF222"/>
</dbReference>
<dbReference type="EMBL" id="JASNFN010000035">
    <property type="protein sequence ID" value="MDP5184996.1"/>
    <property type="molecule type" value="Genomic_DNA"/>
</dbReference>
<dbReference type="RefSeq" id="WP_306001532.1">
    <property type="nucleotide sequence ID" value="NZ_JASNFN010000035.1"/>
</dbReference>
<evidence type="ECO:0000256" key="1">
    <source>
        <dbReference type="SAM" id="MobiDB-lite"/>
    </source>
</evidence>
<organism evidence="3 4">
    <name type="scientific">Blastococcus carthaginiensis</name>
    <dbReference type="NCBI Taxonomy" id="3050034"/>
    <lineage>
        <taxon>Bacteria</taxon>
        <taxon>Bacillati</taxon>
        <taxon>Actinomycetota</taxon>
        <taxon>Actinomycetes</taxon>
        <taxon>Geodermatophilales</taxon>
        <taxon>Geodermatophilaceae</taxon>
        <taxon>Blastococcus</taxon>
    </lineage>
</organism>